<proteinExistence type="predicted"/>
<dbReference type="Proteomes" id="UP000325395">
    <property type="component" value="Unassembled WGS sequence"/>
</dbReference>
<sequence length="208" mass="23279">MNLHAPRKYIHHKQRHPNSNNSKPGPPPTTNILGTWYITRSSSPFWTDKRNVTINLSTDRNTGPIPINSLGSNPTVVIVNTTSYQAMNSGPVRSTAGIDRVVTPFSGRNEGSITMEWRGSGWLRIASARWEILGWGGEEGDEWMVVFAEKSIFTPMGISLYSRRKGSITNMLWDGIERGLRGLVDGCSEQEREELRGLVEGIRVVRQD</sequence>
<evidence type="ECO:0008006" key="4">
    <source>
        <dbReference type="Google" id="ProtNLM"/>
    </source>
</evidence>
<feature type="compositionally biased region" description="Basic residues" evidence="1">
    <location>
        <begin position="1"/>
        <end position="16"/>
    </location>
</feature>
<organism evidence="2 3">
    <name type="scientific">Aspergillus pseudocaelatus</name>
    <dbReference type="NCBI Taxonomy" id="1825620"/>
    <lineage>
        <taxon>Eukaryota</taxon>
        <taxon>Fungi</taxon>
        <taxon>Dikarya</taxon>
        <taxon>Ascomycota</taxon>
        <taxon>Pezizomycotina</taxon>
        <taxon>Eurotiomycetes</taxon>
        <taxon>Eurotiomycetidae</taxon>
        <taxon>Eurotiales</taxon>
        <taxon>Aspergillaceae</taxon>
        <taxon>Aspergillus</taxon>
        <taxon>Aspergillus subgen. Circumdati</taxon>
    </lineage>
</organism>
<reference evidence="2 3" key="1">
    <citation type="submission" date="2019-04" db="EMBL/GenBank/DDBJ databases">
        <authorList>
            <consortium name="DOE Joint Genome Institute"/>
            <person name="Mondo S."/>
            <person name="Kjaerbolling I."/>
            <person name="Vesth T."/>
            <person name="Frisvad J.C."/>
            <person name="Nybo J.L."/>
            <person name="Theobald S."/>
            <person name="Kildgaard S."/>
            <person name="Isbrandt T."/>
            <person name="Kuo A."/>
            <person name="Sato A."/>
            <person name="Lyhne E.K."/>
            <person name="Kogle M.E."/>
            <person name="Wiebenga A."/>
            <person name="Kun R.S."/>
            <person name="Lubbers R.J."/>
            <person name="Makela M.R."/>
            <person name="Barry K."/>
            <person name="Chovatia M."/>
            <person name="Clum A."/>
            <person name="Daum C."/>
            <person name="Haridas S."/>
            <person name="He G."/>
            <person name="LaButti K."/>
            <person name="Lipzen A."/>
            <person name="Riley R."/>
            <person name="Salamov A."/>
            <person name="Simmons B.A."/>
            <person name="Magnuson J.K."/>
            <person name="Henrissat B."/>
            <person name="Mortensen U.H."/>
            <person name="Larsen T.O."/>
            <person name="Devries R.P."/>
            <person name="Grigoriev I.V."/>
            <person name="Machida M."/>
            <person name="Baker S.E."/>
            <person name="Andersen M.R."/>
            <person name="Cantor M.N."/>
            <person name="Hua S.X."/>
        </authorList>
    </citation>
    <scope>NUCLEOTIDE SEQUENCE [LARGE SCALE GENOMIC DNA]</scope>
    <source>
        <strain evidence="2 3">CBS 117616</strain>
    </source>
</reference>
<evidence type="ECO:0000313" key="3">
    <source>
        <dbReference type="Proteomes" id="UP000325395"/>
    </source>
</evidence>
<keyword evidence="3" id="KW-1185">Reference proteome</keyword>
<evidence type="ECO:0000256" key="1">
    <source>
        <dbReference type="SAM" id="MobiDB-lite"/>
    </source>
</evidence>
<dbReference type="EMBL" id="ML735688">
    <property type="protein sequence ID" value="KAE8423667.1"/>
    <property type="molecule type" value="Genomic_DNA"/>
</dbReference>
<evidence type="ECO:0000313" key="2">
    <source>
        <dbReference type="EMBL" id="KAE8423667.1"/>
    </source>
</evidence>
<accession>A0ABQ6X2Z2</accession>
<feature type="region of interest" description="Disordered" evidence="1">
    <location>
        <begin position="1"/>
        <end position="29"/>
    </location>
</feature>
<name>A0ABQ6X2Z2_9EURO</name>
<protein>
    <recommendedName>
        <fullName evidence="4">Lipocalin-like domain-containing protein</fullName>
    </recommendedName>
</protein>
<gene>
    <name evidence="2" type="ORF">BDV36DRAFT_290335</name>
</gene>